<feature type="binding site" evidence="11">
    <location>
        <position position="430"/>
    </location>
    <ligand>
        <name>Zn(2+)</name>
        <dbReference type="ChEBI" id="CHEBI:29105"/>
    </ligand>
</feature>
<dbReference type="GO" id="GO:0003911">
    <property type="term" value="F:DNA ligase (NAD+) activity"/>
    <property type="evidence" value="ECO:0007669"/>
    <property type="project" value="UniProtKB-EC"/>
</dbReference>
<comment type="cofactor">
    <cofactor evidence="11">
        <name>Mg(2+)</name>
        <dbReference type="ChEBI" id="CHEBI:18420"/>
    </cofactor>
    <cofactor evidence="11">
        <name>Mn(2+)</name>
        <dbReference type="ChEBI" id="CHEBI:29035"/>
    </cofactor>
</comment>
<dbReference type="Gene3D" id="3.30.470.30">
    <property type="entry name" value="DNA ligase/mRNA capping enzyme"/>
    <property type="match status" value="1"/>
</dbReference>
<dbReference type="SMART" id="SM00292">
    <property type="entry name" value="BRCT"/>
    <property type="match status" value="1"/>
</dbReference>
<dbReference type="PROSITE" id="PS01055">
    <property type="entry name" value="DNA_LIGASE_N1"/>
    <property type="match status" value="1"/>
</dbReference>
<dbReference type="Gene3D" id="1.10.287.610">
    <property type="entry name" value="Helix hairpin bin"/>
    <property type="match status" value="1"/>
</dbReference>
<evidence type="ECO:0000256" key="4">
    <source>
        <dbReference type="ARBA" id="ARBA00022723"/>
    </source>
</evidence>
<evidence type="ECO:0000256" key="11">
    <source>
        <dbReference type="HAMAP-Rule" id="MF_01588"/>
    </source>
</evidence>
<dbReference type="InterPro" id="IPR013839">
    <property type="entry name" value="DNAligase_adenylation"/>
</dbReference>
<dbReference type="InterPro" id="IPR018239">
    <property type="entry name" value="DNA_ligase_AS"/>
</dbReference>
<dbReference type="PROSITE" id="PS50172">
    <property type="entry name" value="BRCT"/>
    <property type="match status" value="1"/>
</dbReference>
<keyword evidence="11" id="KW-0464">Manganese</keyword>
<dbReference type="SMART" id="SM00532">
    <property type="entry name" value="LIGANc"/>
    <property type="match status" value="1"/>
</dbReference>
<dbReference type="SUPFAM" id="SSF47781">
    <property type="entry name" value="RuvA domain 2-like"/>
    <property type="match status" value="1"/>
</dbReference>
<keyword evidence="3 11" id="KW-0235">DNA replication</keyword>
<feature type="binding site" evidence="11">
    <location>
        <position position="114"/>
    </location>
    <ligand>
        <name>NAD(+)</name>
        <dbReference type="ChEBI" id="CHEBI:57540"/>
    </ligand>
</feature>
<dbReference type="CDD" id="cd17748">
    <property type="entry name" value="BRCT_DNA_ligase_like"/>
    <property type="match status" value="1"/>
</dbReference>
<evidence type="ECO:0000256" key="2">
    <source>
        <dbReference type="ARBA" id="ARBA00022598"/>
    </source>
</evidence>
<dbReference type="CDD" id="cd00114">
    <property type="entry name" value="LIGANc"/>
    <property type="match status" value="1"/>
</dbReference>
<dbReference type="NCBIfam" id="NF005932">
    <property type="entry name" value="PRK07956.1"/>
    <property type="match status" value="1"/>
</dbReference>
<dbReference type="EC" id="6.5.1.2" evidence="11 12"/>
<dbReference type="InterPro" id="IPR013840">
    <property type="entry name" value="DNAligase_N"/>
</dbReference>
<dbReference type="InterPro" id="IPR036420">
    <property type="entry name" value="BRCT_dom_sf"/>
</dbReference>
<dbReference type="Pfam" id="PF01653">
    <property type="entry name" value="DNA_ligase_aden"/>
    <property type="match status" value="1"/>
</dbReference>
<dbReference type="PANTHER" id="PTHR23389:SF9">
    <property type="entry name" value="DNA LIGASE"/>
    <property type="match status" value="1"/>
</dbReference>
<gene>
    <name evidence="11 14" type="primary">ligA</name>
    <name evidence="14" type="ORF">ACFQ21_18245</name>
</gene>
<feature type="binding site" evidence="11">
    <location>
        <position position="288"/>
    </location>
    <ligand>
        <name>NAD(+)</name>
        <dbReference type="ChEBI" id="CHEBI:57540"/>
    </ligand>
</feature>
<evidence type="ECO:0000256" key="5">
    <source>
        <dbReference type="ARBA" id="ARBA00022763"/>
    </source>
</evidence>
<feature type="binding site" evidence="11">
    <location>
        <position position="409"/>
    </location>
    <ligand>
        <name>Zn(2+)</name>
        <dbReference type="ChEBI" id="CHEBI:29105"/>
    </ligand>
</feature>
<comment type="function">
    <text evidence="1 11">DNA ligase that catalyzes the formation of phosphodiester linkages between 5'-phosphoryl and 3'-hydroxyl groups in double-stranded DNA using NAD as a coenzyme and as the energy source for the reaction. It is essential for DNA replication and repair of damaged DNA.</text>
</comment>
<proteinExistence type="inferred from homology"/>
<evidence type="ECO:0000256" key="8">
    <source>
        <dbReference type="ARBA" id="ARBA00023027"/>
    </source>
</evidence>
<dbReference type="SUPFAM" id="SSF50249">
    <property type="entry name" value="Nucleic acid-binding proteins"/>
    <property type="match status" value="1"/>
</dbReference>
<dbReference type="SMART" id="SM00278">
    <property type="entry name" value="HhH1"/>
    <property type="match status" value="4"/>
</dbReference>
<feature type="active site" description="N6-AMP-lysine intermediate" evidence="11">
    <location>
        <position position="116"/>
    </location>
</feature>
<sequence length="672" mass="75685">MTPAQALKEIQELTSKINYHNDLYYQKNTTEISDQEFDLLLKKLEHLEKEFPELKQPDSPSQRVGGTITKEFANVYHKYPMLSLGNTYSQEELEDWDARVAKGLEGDAYEYFCELKFDGVSMSLTYENGLLVRGVTRGDGVRGDDVTNNIRTIRSIPLKVKGTNAPASFEVRGEVFLPKDVFLQLNKEREDIGEERYANARNTASGTVKMQDSTEVARRKLDCYAYSLLGEDVADTHEESIQKLEAWGFNVSPTYRKCKNIQEVIKYITEWDTKRQDLPLETDGVVIKVNSLEQQERLGFTAKSPRWAIAYKYKAQSISTRLNGVTYQVGRTGAVTPVAELEPVFLAGTTVKRASLHNANQIAQLDLRIGDYVFVEKGGEIIPKVTGVDLEKRKEDVQPIQYIANCPVCNTPLIRFEGEAAFYCPNITGCAPQIRGRVEHFIQRKAMDIDSLGEQTIKQLYELGLVKSPADLYSLTREDVLRLEGFKDKSAKNLLDGISKSKETPFESVLFAIGIRYVGKTVAEKLARYFKSIDKIAEASLEDLLKAPEVGEKIAQSVYQFFRNEDSQLEISRLKAAGLQFESTAKEPEKLSDVLGNKSFVISGVFERYEREQLQEIIVQNGGRVVSSVSGKLDYLLAGDNMGPSKREKAEKLGVKIISEQDFEKLLTGHTL</sequence>
<comment type="caution">
    <text evidence="14">The sequence shown here is derived from an EMBL/GenBank/DDBJ whole genome shotgun (WGS) entry which is preliminary data.</text>
</comment>
<dbReference type="InterPro" id="IPR003583">
    <property type="entry name" value="Hlx-hairpin-Hlx_DNA-bd_motif"/>
</dbReference>
<keyword evidence="6 11" id="KW-0862">Zinc</keyword>
<feature type="binding site" evidence="11">
    <location>
        <begin position="83"/>
        <end position="84"/>
    </location>
    <ligand>
        <name>NAD(+)</name>
        <dbReference type="ChEBI" id="CHEBI:57540"/>
    </ligand>
</feature>
<keyword evidence="9 11" id="KW-0234">DNA repair</keyword>
<dbReference type="InterPro" id="IPR004150">
    <property type="entry name" value="NAD_DNA_ligase_OB"/>
</dbReference>
<dbReference type="InterPro" id="IPR012340">
    <property type="entry name" value="NA-bd_OB-fold"/>
</dbReference>
<keyword evidence="2 11" id="KW-0436">Ligase</keyword>
<feature type="binding site" evidence="11">
    <location>
        <position position="406"/>
    </location>
    <ligand>
        <name>Zn(2+)</name>
        <dbReference type="ChEBI" id="CHEBI:29105"/>
    </ligand>
</feature>
<dbReference type="InterPro" id="IPR001679">
    <property type="entry name" value="DNA_ligase"/>
</dbReference>
<keyword evidence="15" id="KW-1185">Reference proteome</keyword>
<evidence type="ECO:0000256" key="1">
    <source>
        <dbReference type="ARBA" id="ARBA00004067"/>
    </source>
</evidence>
<evidence type="ECO:0000256" key="6">
    <source>
        <dbReference type="ARBA" id="ARBA00022833"/>
    </source>
</evidence>
<dbReference type="InterPro" id="IPR010994">
    <property type="entry name" value="RuvA_2-like"/>
</dbReference>
<name>A0ABW3K769_9BACT</name>
<feature type="binding site" evidence="11">
    <location>
        <position position="424"/>
    </location>
    <ligand>
        <name>Zn(2+)</name>
        <dbReference type="ChEBI" id="CHEBI:29105"/>
    </ligand>
</feature>
<dbReference type="PIRSF" id="PIRSF001604">
    <property type="entry name" value="LigA"/>
    <property type="match status" value="1"/>
</dbReference>
<feature type="binding site" evidence="11">
    <location>
        <begin position="34"/>
        <end position="38"/>
    </location>
    <ligand>
        <name>NAD(+)</name>
        <dbReference type="ChEBI" id="CHEBI:57540"/>
    </ligand>
</feature>
<dbReference type="Proteomes" id="UP001597112">
    <property type="component" value="Unassembled WGS sequence"/>
</dbReference>
<dbReference type="Gene3D" id="6.20.10.30">
    <property type="match status" value="1"/>
</dbReference>
<reference evidence="15" key="1">
    <citation type="journal article" date="2019" name="Int. J. Syst. Evol. Microbiol.">
        <title>The Global Catalogue of Microorganisms (GCM) 10K type strain sequencing project: providing services to taxonomists for standard genome sequencing and annotation.</title>
        <authorList>
            <consortium name="The Broad Institute Genomics Platform"/>
            <consortium name="The Broad Institute Genome Sequencing Center for Infectious Disease"/>
            <person name="Wu L."/>
            <person name="Ma J."/>
        </authorList>
    </citation>
    <scope>NUCLEOTIDE SEQUENCE [LARGE SCALE GENOMIC DNA]</scope>
    <source>
        <strain evidence="15">CCUG 58938</strain>
    </source>
</reference>
<dbReference type="Gene3D" id="2.40.50.140">
    <property type="entry name" value="Nucleic acid-binding proteins"/>
    <property type="match status" value="1"/>
</dbReference>
<dbReference type="Pfam" id="PF03120">
    <property type="entry name" value="OB_DNA_ligase"/>
    <property type="match status" value="1"/>
</dbReference>
<feature type="binding site" evidence="11">
    <location>
        <position position="312"/>
    </location>
    <ligand>
        <name>NAD(+)</name>
        <dbReference type="ChEBI" id="CHEBI:57540"/>
    </ligand>
</feature>
<evidence type="ECO:0000256" key="12">
    <source>
        <dbReference type="RuleBase" id="RU000618"/>
    </source>
</evidence>
<dbReference type="RefSeq" id="WP_377580791.1">
    <property type="nucleotide sequence ID" value="NZ_JBHTKA010000007.1"/>
</dbReference>
<dbReference type="InterPro" id="IPR001357">
    <property type="entry name" value="BRCT_dom"/>
</dbReference>
<evidence type="ECO:0000313" key="14">
    <source>
        <dbReference type="EMBL" id="MFD1001276.1"/>
    </source>
</evidence>
<keyword evidence="7 11" id="KW-0460">Magnesium</keyword>
<keyword evidence="8 11" id="KW-0520">NAD</keyword>
<protein>
    <recommendedName>
        <fullName evidence="11 12">DNA ligase</fullName>
        <ecNumber evidence="11 12">6.5.1.2</ecNumber>
    </recommendedName>
    <alternativeName>
        <fullName evidence="11">Polydeoxyribonucleotide synthase [NAD(+)]</fullName>
    </alternativeName>
</protein>
<feature type="binding site" evidence="11">
    <location>
        <position position="174"/>
    </location>
    <ligand>
        <name>NAD(+)</name>
        <dbReference type="ChEBI" id="CHEBI:57540"/>
    </ligand>
</feature>
<keyword evidence="4 11" id="KW-0479">Metal-binding</keyword>
<accession>A0ABW3K769</accession>
<dbReference type="InterPro" id="IPR041663">
    <property type="entry name" value="DisA/LigA_HHH"/>
</dbReference>
<evidence type="ECO:0000313" key="15">
    <source>
        <dbReference type="Proteomes" id="UP001597112"/>
    </source>
</evidence>
<feature type="domain" description="BRCT" evidence="13">
    <location>
        <begin position="590"/>
        <end position="672"/>
    </location>
</feature>
<comment type="catalytic activity">
    <reaction evidence="10 11 12">
        <text>NAD(+) + (deoxyribonucleotide)n-3'-hydroxyl + 5'-phospho-(deoxyribonucleotide)m = (deoxyribonucleotide)n+m + AMP + beta-nicotinamide D-nucleotide.</text>
        <dbReference type="EC" id="6.5.1.2"/>
    </reaction>
</comment>
<evidence type="ECO:0000256" key="7">
    <source>
        <dbReference type="ARBA" id="ARBA00022842"/>
    </source>
</evidence>
<evidence type="ECO:0000256" key="3">
    <source>
        <dbReference type="ARBA" id="ARBA00022705"/>
    </source>
</evidence>
<feature type="binding site" evidence="11">
    <location>
        <position position="137"/>
    </location>
    <ligand>
        <name>NAD(+)</name>
        <dbReference type="ChEBI" id="CHEBI:57540"/>
    </ligand>
</feature>
<dbReference type="PANTHER" id="PTHR23389">
    <property type="entry name" value="CHROMOSOME TRANSMISSION FIDELITY FACTOR 18"/>
    <property type="match status" value="1"/>
</dbReference>
<dbReference type="Pfam" id="PF03119">
    <property type="entry name" value="DNA_ligase_ZBD"/>
    <property type="match status" value="1"/>
</dbReference>
<organism evidence="14 15">
    <name type="scientific">Ohtaekwangia kribbensis</name>
    <dbReference type="NCBI Taxonomy" id="688913"/>
    <lineage>
        <taxon>Bacteria</taxon>
        <taxon>Pseudomonadati</taxon>
        <taxon>Bacteroidota</taxon>
        <taxon>Cytophagia</taxon>
        <taxon>Cytophagales</taxon>
        <taxon>Fulvivirgaceae</taxon>
        <taxon>Ohtaekwangia</taxon>
    </lineage>
</organism>
<comment type="similarity">
    <text evidence="11">Belongs to the NAD-dependent DNA ligase family. LigA subfamily.</text>
</comment>
<dbReference type="HAMAP" id="MF_01588">
    <property type="entry name" value="DNA_ligase_A"/>
    <property type="match status" value="1"/>
</dbReference>
<keyword evidence="5 11" id="KW-0227">DNA damage</keyword>
<dbReference type="SUPFAM" id="SSF52113">
    <property type="entry name" value="BRCT domain"/>
    <property type="match status" value="1"/>
</dbReference>
<evidence type="ECO:0000256" key="9">
    <source>
        <dbReference type="ARBA" id="ARBA00023204"/>
    </source>
</evidence>
<dbReference type="Pfam" id="PF14520">
    <property type="entry name" value="HHH_5"/>
    <property type="match status" value="1"/>
</dbReference>
<dbReference type="InterPro" id="IPR004149">
    <property type="entry name" value="Znf_DNAligase_C4"/>
</dbReference>
<dbReference type="Pfam" id="PF00533">
    <property type="entry name" value="BRCT"/>
    <property type="match status" value="1"/>
</dbReference>
<dbReference type="Pfam" id="PF12826">
    <property type="entry name" value="HHH_2"/>
    <property type="match status" value="1"/>
</dbReference>
<evidence type="ECO:0000259" key="13">
    <source>
        <dbReference type="PROSITE" id="PS50172"/>
    </source>
</evidence>
<evidence type="ECO:0000256" key="10">
    <source>
        <dbReference type="ARBA" id="ARBA00034005"/>
    </source>
</evidence>
<dbReference type="InterPro" id="IPR033136">
    <property type="entry name" value="DNA_ligase_CS"/>
</dbReference>
<dbReference type="NCBIfam" id="TIGR00575">
    <property type="entry name" value="dnlj"/>
    <property type="match status" value="1"/>
</dbReference>
<dbReference type="Gene3D" id="1.10.150.20">
    <property type="entry name" value="5' to 3' exonuclease, C-terminal subdomain"/>
    <property type="match status" value="2"/>
</dbReference>
<dbReference type="Gene3D" id="3.40.50.10190">
    <property type="entry name" value="BRCT domain"/>
    <property type="match status" value="1"/>
</dbReference>
<dbReference type="PROSITE" id="PS01056">
    <property type="entry name" value="DNA_LIGASE_N2"/>
    <property type="match status" value="1"/>
</dbReference>
<dbReference type="SUPFAM" id="SSF56091">
    <property type="entry name" value="DNA ligase/mRNA capping enzyme, catalytic domain"/>
    <property type="match status" value="1"/>
</dbReference>
<dbReference type="EMBL" id="JBHTKA010000007">
    <property type="protein sequence ID" value="MFD1001276.1"/>
    <property type="molecule type" value="Genomic_DNA"/>
</dbReference>